<comment type="caution">
    <text evidence="4">The sequence shown here is derived from an EMBL/GenBank/DDBJ whole genome shotgun (WGS) entry which is preliminary data.</text>
</comment>
<accession>A0ABW4VK83</accession>
<proteinExistence type="predicted"/>
<sequence length="70" mass="7708">MKKNGLQERQVEAILYTKKYGEITNSKYQEIADVSKATATRDIKELEDKGLLKNIGTKGSSAVYKLGVGS</sequence>
<dbReference type="InterPro" id="IPR036388">
    <property type="entry name" value="WH-like_DNA-bd_sf"/>
</dbReference>
<dbReference type="Gene3D" id="1.10.10.10">
    <property type="entry name" value="Winged helix-like DNA-binding domain superfamily/Winged helix DNA-binding domain"/>
    <property type="match status" value="1"/>
</dbReference>
<gene>
    <name evidence="4" type="ORF">ACFSKL_06795</name>
</gene>
<organism evidence="4 5">
    <name type="scientific">Belliella marina</name>
    <dbReference type="NCBI Taxonomy" id="1644146"/>
    <lineage>
        <taxon>Bacteria</taxon>
        <taxon>Pseudomonadati</taxon>
        <taxon>Bacteroidota</taxon>
        <taxon>Cytophagia</taxon>
        <taxon>Cytophagales</taxon>
        <taxon>Cyclobacteriaceae</taxon>
        <taxon>Belliella</taxon>
    </lineage>
</organism>
<keyword evidence="2" id="KW-0804">Transcription</keyword>
<evidence type="ECO:0000256" key="2">
    <source>
        <dbReference type="ARBA" id="ARBA00023163"/>
    </source>
</evidence>
<dbReference type="EMBL" id="JBHUHR010000016">
    <property type="protein sequence ID" value="MFD2034491.1"/>
    <property type="molecule type" value="Genomic_DNA"/>
</dbReference>
<protein>
    <submittedName>
        <fullName evidence="4">DeoR family transcriptional regulator</fullName>
    </submittedName>
</protein>
<dbReference type="InterPro" id="IPR001034">
    <property type="entry name" value="DeoR_HTH"/>
</dbReference>
<name>A0ABW4VK83_9BACT</name>
<dbReference type="Proteomes" id="UP001597361">
    <property type="component" value="Unassembled WGS sequence"/>
</dbReference>
<evidence type="ECO:0000259" key="3">
    <source>
        <dbReference type="Pfam" id="PF08220"/>
    </source>
</evidence>
<evidence type="ECO:0000313" key="5">
    <source>
        <dbReference type="Proteomes" id="UP001597361"/>
    </source>
</evidence>
<dbReference type="SUPFAM" id="SSF46785">
    <property type="entry name" value="Winged helix' DNA-binding domain"/>
    <property type="match status" value="1"/>
</dbReference>
<dbReference type="InterPro" id="IPR036390">
    <property type="entry name" value="WH_DNA-bd_sf"/>
</dbReference>
<feature type="domain" description="HTH deoR-type" evidence="3">
    <location>
        <begin position="16"/>
        <end position="53"/>
    </location>
</feature>
<dbReference type="RefSeq" id="WP_376884706.1">
    <property type="nucleotide sequence ID" value="NZ_JBHUHR010000016.1"/>
</dbReference>
<keyword evidence="1" id="KW-0805">Transcription regulation</keyword>
<keyword evidence="5" id="KW-1185">Reference proteome</keyword>
<reference evidence="5" key="1">
    <citation type="journal article" date="2019" name="Int. J. Syst. Evol. Microbiol.">
        <title>The Global Catalogue of Microorganisms (GCM) 10K type strain sequencing project: providing services to taxonomists for standard genome sequencing and annotation.</title>
        <authorList>
            <consortium name="The Broad Institute Genomics Platform"/>
            <consortium name="The Broad Institute Genome Sequencing Center for Infectious Disease"/>
            <person name="Wu L."/>
            <person name="Ma J."/>
        </authorList>
    </citation>
    <scope>NUCLEOTIDE SEQUENCE [LARGE SCALE GENOMIC DNA]</scope>
    <source>
        <strain evidence="5">CGMCC 1.15180</strain>
    </source>
</reference>
<evidence type="ECO:0000313" key="4">
    <source>
        <dbReference type="EMBL" id="MFD2034491.1"/>
    </source>
</evidence>
<evidence type="ECO:0000256" key="1">
    <source>
        <dbReference type="ARBA" id="ARBA00023015"/>
    </source>
</evidence>
<dbReference type="Pfam" id="PF08220">
    <property type="entry name" value="HTH_DeoR"/>
    <property type="match status" value="1"/>
</dbReference>